<dbReference type="GO" id="GO:0016740">
    <property type="term" value="F:transferase activity"/>
    <property type="evidence" value="ECO:0007669"/>
    <property type="project" value="UniProtKB-KW"/>
</dbReference>
<protein>
    <submittedName>
        <fullName evidence="2">Glycosyltransferase</fullName>
    </submittedName>
</protein>
<sequence length="285" mass="32318">MNKKINLLSVVIPCKNQAEGLKKTLNDILEHSKKITDIEIEVVFVDGDCSDNSPGVAESFKDKFKHMQILHEQDLEIHPGFSGKGAAVKAGMARAKGDIKMFMDADSSTPFKEIYKLLPYFNGEYDVIMGSRYIDKPLPATNNTLKAFWHSLKEVFEVLIYGYSKSNTMIKKQGRLRQLISRGGNLAFVVLLGQSFADTRCGFKAYKKEVAETLFGLQQLPGFGFDTELLVIAKKYHYKIIEVPVTWINDAEESNLTLIDGFKTFGEIFKIRWYKLSGRYSKKTK</sequence>
<dbReference type="PANTHER" id="PTHR10859:SF91">
    <property type="entry name" value="DOLICHYL-PHOSPHATE BETA-GLUCOSYLTRANSFERASE"/>
    <property type="match status" value="1"/>
</dbReference>
<dbReference type="InterPro" id="IPR001173">
    <property type="entry name" value="Glyco_trans_2-like"/>
</dbReference>
<dbReference type="Gene3D" id="3.90.550.10">
    <property type="entry name" value="Spore Coat Polysaccharide Biosynthesis Protein SpsA, Chain A"/>
    <property type="match status" value="1"/>
</dbReference>
<dbReference type="AlphaFoldDB" id="A0A419DE95"/>
<dbReference type="Pfam" id="PF00535">
    <property type="entry name" value="Glycos_transf_2"/>
    <property type="match status" value="1"/>
</dbReference>
<comment type="caution">
    <text evidence="2">The sequence shown here is derived from an EMBL/GenBank/DDBJ whole genome shotgun (WGS) entry which is preliminary data.</text>
</comment>
<dbReference type="EMBL" id="QZJW01000019">
    <property type="protein sequence ID" value="RJO61466.1"/>
    <property type="molecule type" value="Genomic_DNA"/>
</dbReference>
<name>A0A419DE95_9BACT</name>
<dbReference type="InterPro" id="IPR029044">
    <property type="entry name" value="Nucleotide-diphossugar_trans"/>
</dbReference>
<evidence type="ECO:0000313" key="3">
    <source>
        <dbReference type="Proteomes" id="UP000285655"/>
    </source>
</evidence>
<dbReference type="Proteomes" id="UP000285655">
    <property type="component" value="Unassembled WGS sequence"/>
</dbReference>
<reference evidence="2 3" key="1">
    <citation type="journal article" date="2017" name="ISME J.">
        <title>Energy and carbon metabolisms in a deep terrestrial subsurface fluid microbial community.</title>
        <authorList>
            <person name="Momper L."/>
            <person name="Jungbluth S.P."/>
            <person name="Lee M.D."/>
            <person name="Amend J.P."/>
        </authorList>
    </citation>
    <scope>NUCLEOTIDE SEQUENCE [LARGE SCALE GENOMIC DNA]</scope>
    <source>
        <strain evidence="2">SURF_29</strain>
    </source>
</reference>
<gene>
    <name evidence="2" type="ORF">C4544_03060</name>
</gene>
<dbReference type="SUPFAM" id="SSF53448">
    <property type="entry name" value="Nucleotide-diphospho-sugar transferases"/>
    <property type="match status" value="1"/>
</dbReference>
<dbReference type="GO" id="GO:0006487">
    <property type="term" value="P:protein N-linked glycosylation"/>
    <property type="evidence" value="ECO:0007669"/>
    <property type="project" value="TreeGrafter"/>
</dbReference>
<evidence type="ECO:0000259" key="1">
    <source>
        <dbReference type="Pfam" id="PF00535"/>
    </source>
</evidence>
<proteinExistence type="predicted"/>
<keyword evidence="2" id="KW-0808">Transferase</keyword>
<accession>A0A419DE95</accession>
<feature type="domain" description="Glycosyltransferase 2-like" evidence="1">
    <location>
        <begin position="9"/>
        <end position="148"/>
    </location>
</feature>
<evidence type="ECO:0000313" key="2">
    <source>
        <dbReference type="EMBL" id="RJO61466.1"/>
    </source>
</evidence>
<organism evidence="2 3">
    <name type="scientific">candidate division WS5 bacterium</name>
    <dbReference type="NCBI Taxonomy" id="2093353"/>
    <lineage>
        <taxon>Bacteria</taxon>
        <taxon>candidate division WS5</taxon>
    </lineage>
</organism>
<dbReference type="PANTHER" id="PTHR10859">
    <property type="entry name" value="GLYCOSYL TRANSFERASE"/>
    <property type="match status" value="1"/>
</dbReference>